<dbReference type="PANTHER" id="PTHR47634:SF9">
    <property type="entry name" value="PROTEIN KINASE DOMAIN-CONTAINING PROTEIN-RELATED"/>
    <property type="match status" value="1"/>
</dbReference>
<name>A0AAV5AFN8_9AGAM</name>
<dbReference type="GO" id="GO:0004674">
    <property type="term" value="F:protein serine/threonine kinase activity"/>
    <property type="evidence" value="ECO:0007669"/>
    <property type="project" value="UniProtKB-KW"/>
</dbReference>
<evidence type="ECO:0000313" key="10">
    <source>
        <dbReference type="EMBL" id="GJJ11473.1"/>
    </source>
</evidence>
<evidence type="ECO:0000256" key="4">
    <source>
        <dbReference type="ARBA" id="ARBA00022741"/>
    </source>
</evidence>
<dbReference type="SMART" id="SM00220">
    <property type="entry name" value="S_TKc"/>
    <property type="match status" value="1"/>
</dbReference>
<dbReference type="GO" id="GO:0050684">
    <property type="term" value="P:regulation of mRNA processing"/>
    <property type="evidence" value="ECO:0007669"/>
    <property type="project" value="TreeGrafter"/>
</dbReference>
<dbReference type="AlphaFoldDB" id="A0AAV5AFN8"/>
<dbReference type="SUPFAM" id="SSF56112">
    <property type="entry name" value="Protein kinase-like (PK-like)"/>
    <property type="match status" value="1"/>
</dbReference>
<evidence type="ECO:0000256" key="6">
    <source>
        <dbReference type="ARBA" id="ARBA00022840"/>
    </source>
</evidence>
<evidence type="ECO:0000256" key="1">
    <source>
        <dbReference type="ARBA" id="ARBA00012513"/>
    </source>
</evidence>
<dbReference type="Proteomes" id="UP001050691">
    <property type="component" value="Unassembled WGS sequence"/>
</dbReference>
<dbReference type="Pfam" id="PF00069">
    <property type="entry name" value="Pkinase"/>
    <property type="match status" value="1"/>
</dbReference>
<evidence type="ECO:0000259" key="9">
    <source>
        <dbReference type="PROSITE" id="PS50011"/>
    </source>
</evidence>
<keyword evidence="2" id="KW-0723">Serine/threonine-protein kinase</keyword>
<accession>A0AAV5AFN8</accession>
<dbReference type="GO" id="GO:0005634">
    <property type="term" value="C:nucleus"/>
    <property type="evidence" value="ECO:0007669"/>
    <property type="project" value="TreeGrafter"/>
</dbReference>
<protein>
    <recommendedName>
        <fullName evidence="1">non-specific serine/threonine protein kinase</fullName>
        <ecNumber evidence="1">2.7.11.1</ecNumber>
    </recommendedName>
</protein>
<dbReference type="GO" id="GO:0005524">
    <property type="term" value="F:ATP binding"/>
    <property type="evidence" value="ECO:0007669"/>
    <property type="project" value="UniProtKB-KW"/>
</dbReference>
<dbReference type="Gene3D" id="1.10.510.10">
    <property type="entry name" value="Transferase(Phosphotransferase) domain 1"/>
    <property type="match status" value="1"/>
</dbReference>
<dbReference type="GO" id="GO:0000245">
    <property type="term" value="P:spliceosomal complex assembly"/>
    <property type="evidence" value="ECO:0007669"/>
    <property type="project" value="TreeGrafter"/>
</dbReference>
<evidence type="ECO:0000256" key="7">
    <source>
        <dbReference type="ARBA" id="ARBA00047899"/>
    </source>
</evidence>
<dbReference type="InterPro" id="IPR000719">
    <property type="entry name" value="Prot_kinase_dom"/>
</dbReference>
<dbReference type="Gene3D" id="3.30.200.20">
    <property type="entry name" value="Phosphorylase Kinase, domain 1"/>
    <property type="match status" value="1"/>
</dbReference>
<comment type="caution">
    <text evidence="10">The sequence shown here is derived from an EMBL/GenBank/DDBJ whole genome shotgun (WGS) entry which is preliminary data.</text>
</comment>
<comment type="catalytic activity">
    <reaction evidence="7">
        <text>L-threonyl-[protein] + ATP = O-phospho-L-threonyl-[protein] + ADP + H(+)</text>
        <dbReference type="Rhea" id="RHEA:46608"/>
        <dbReference type="Rhea" id="RHEA-COMP:11060"/>
        <dbReference type="Rhea" id="RHEA-COMP:11605"/>
        <dbReference type="ChEBI" id="CHEBI:15378"/>
        <dbReference type="ChEBI" id="CHEBI:30013"/>
        <dbReference type="ChEBI" id="CHEBI:30616"/>
        <dbReference type="ChEBI" id="CHEBI:61977"/>
        <dbReference type="ChEBI" id="CHEBI:456216"/>
        <dbReference type="EC" id="2.7.11.1"/>
    </reaction>
</comment>
<dbReference type="PROSITE" id="PS50011">
    <property type="entry name" value="PROTEIN_KINASE_DOM"/>
    <property type="match status" value="1"/>
</dbReference>
<sequence length="298" mass="33414">MFRGLAEMSTVVVQDLEQFPCVELANNYCPGGFHPVHLNDTFKNGQYRVVHKLGYGSFGTVWLVHDTILKRYASLKILAADVSGSHSEVTVIQHLQQHAIESGKEYVVEIFDVFEHTGPNGLHHCIVMEILGPPISVDIENVYPDEIFPIEVAKRMSTQVAHGLGYIHTAGIVHGDLHLSNILLHSPTISSWTSDSDFEKYLGPPRRRTLLLRGTEELATPSPHLPSYLVFSYRPNLLLQLCLSDPTRIHVKICDFGEAFISTMEPTPGRVAYQLFTPLLRLSLAIQRIPFPIILRDS</sequence>
<evidence type="ECO:0000256" key="5">
    <source>
        <dbReference type="ARBA" id="ARBA00022777"/>
    </source>
</evidence>
<keyword evidence="4" id="KW-0547">Nucleotide-binding</keyword>
<reference evidence="10" key="1">
    <citation type="submission" date="2021-10" db="EMBL/GenBank/DDBJ databases">
        <title>De novo Genome Assembly of Clathrus columnatus (Basidiomycota, Fungi) Using Illumina and Nanopore Sequence Data.</title>
        <authorList>
            <person name="Ogiso-Tanaka E."/>
            <person name="Itagaki H."/>
            <person name="Hosoya T."/>
            <person name="Hosaka K."/>
        </authorList>
    </citation>
    <scope>NUCLEOTIDE SEQUENCE</scope>
    <source>
        <strain evidence="10">MO-923</strain>
    </source>
</reference>
<gene>
    <name evidence="10" type="ORF">Clacol_005706</name>
</gene>
<dbReference type="InterPro" id="IPR011009">
    <property type="entry name" value="Kinase-like_dom_sf"/>
</dbReference>
<evidence type="ECO:0000256" key="8">
    <source>
        <dbReference type="ARBA" id="ARBA00048679"/>
    </source>
</evidence>
<dbReference type="InterPro" id="IPR051334">
    <property type="entry name" value="SRPK"/>
</dbReference>
<dbReference type="GO" id="GO:0005737">
    <property type="term" value="C:cytoplasm"/>
    <property type="evidence" value="ECO:0007669"/>
    <property type="project" value="TreeGrafter"/>
</dbReference>
<keyword evidence="3" id="KW-0808">Transferase</keyword>
<comment type="catalytic activity">
    <reaction evidence="8">
        <text>L-seryl-[protein] + ATP = O-phospho-L-seryl-[protein] + ADP + H(+)</text>
        <dbReference type="Rhea" id="RHEA:17989"/>
        <dbReference type="Rhea" id="RHEA-COMP:9863"/>
        <dbReference type="Rhea" id="RHEA-COMP:11604"/>
        <dbReference type="ChEBI" id="CHEBI:15378"/>
        <dbReference type="ChEBI" id="CHEBI:29999"/>
        <dbReference type="ChEBI" id="CHEBI:30616"/>
        <dbReference type="ChEBI" id="CHEBI:83421"/>
        <dbReference type="ChEBI" id="CHEBI:456216"/>
        <dbReference type="EC" id="2.7.11.1"/>
    </reaction>
</comment>
<keyword evidence="5" id="KW-0418">Kinase</keyword>
<proteinExistence type="predicted"/>
<feature type="domain" description="Protein kinase" evidence="9">
    <location>
        <begin position="47"/>
        <end position="298"/>
    </location>
</feature>
<evidence type="ECO:0000256" key="3">
    <source>
        <dbReference type="ARBA" id="ARBA00022679"/>
    </source>
</evidence>
<dbReference type="EC" id="2.7.11.1" evidence="1"/>
<keyword evidence="6" id="KW-0067">ATP-binding</keyword>
<evidence type="ECO:0000313" key="11">
    <source>
        <dbReference type="Proteomes" id="UP001050691"/>
    </source>
</evidence>
<keyword evidence="11" id="KW-1185">Reference proteome</keyword>
<organism evidence="10 11">
    <name type="scientific">Clathrus columnatus</name>
    <dbReference type="NCBI Taxonomy" id="1419009"/>
    <lineage>
        <taxon>Eukaryota</taxon>
        <taxon>Fungi</taxon>
        <taxon>Dikarya</taxon>
        <taxon>Basidiomycota</taxon>
        <taxon>Agaricomycotina</taxon>
        <taxon>Agaricomycetes</taxon>
        <taxon>Phallomycetidae</taxon>
        <taxon>Phallales</taxon>
        <taxon>Clathraceae</taxon>
        <taxon>Clathrus</taxon>
    </lineage>
</organism>
<dbReference type="PANTHER" id="PTHR47634">
    <property type="entry name" value="PROTEIN KINASE DOMAIN-CONTAINING PROTEIN-RELATED"/>
    <property type="match status" value="1"/>
</dbReference>
<dbReference type="EMBL" id="BPWL01000006">
    <property type="protein sequence ID" value="GJJ11473.1"/>
    <property type="molecule type" value="Genomic_DNA"/>
</dbReference>
<evidence type="ECO:0000256" key="2">
    <source>
        <dbReference type="ARBA" id="ARBA00022527"/>
    </source>
</evidence>